<name>A0A8D8V5Z4_9HEMI</name>
<feature type="domain" description="Aminopeptidase N-like N-terminal" evidence="3">
    <location>
        <begin position="70"/>
        <end position="171"/>
    </location>
</feature>
<keyword evidence="1" id="KW-0645">Protease</keyword>
<dbReference type="EMBL" id="HBUF01359187">
    <property type="protein sequence ID" value="CAG6719648.1"/>
    <property type="molecule type" value="Transcribed_RNA"/>
</dbReference>
<evidence type="ECO:0000259" key="3">
    <source>
        <dbReference type="Pfam" id="PF17900"/>
    </source>
</evidence>
<dbReference type="GO" id="GO:0006508">
    <property type="term" value="P:proteolysis"/>
    <property type="evidence" value="ECO:0007669"/>
    <property type="project" value="TreeGrafter"/>
</dbReference>
<dbReference type="Gene3D" id="2.60.40.1730">
    <property type="entry name" value="tricorn interacting facor f3 domain"/>
    <property type="match status" value="1"/>
</dbReference>
<keyword evidence="2" id="KW-0472">Membrane</keyword>
<sequence length="195" mass="21880">MSLMKVSLLLGMASIGLTIAVVFLCYSLYTSTCETNDDASSTSSPLMSSTLPASKTVWEKDFRLSPHIIPDLYEVKLHPDLVTGLFTCEEKISVRVLSRVDYIYLHIDRLNVSKSVVKQNGVSIPIKAAFSYPKHQYWVVTLERSLEVGECTLEFMADGNLRKQDIVGFYSLSTNIIYNSHIIYPQVINNYSPGI</sequence>
<keyword evidence="1" id="KW-0378">Hydrolase</keyword>
<dbReference type="PANTHER" id="PTHR11533">
    <property type="entry name" value="PROTEASE M1 ZINC METALLOPROTEASE"/>
    <property type="match status" value="1"/>
</dbReference>
<dbReference type="GO" id="GO:0043171">
    <property type="term" value="P:peptide catabolic process"/>
    <property type="evidence" value="ECO:0007669"/>
    <property type="project" value="TreeGrafter"/>
</dbReference>
<dbReference type="PANTHER" id="PTHR11533:SF276">
    <property type="entry name" value="GLUTAMYL AMINOPEPTIDASE"/>
    <property type="match status" value="1"/>
</dbReference>
<dbReference type="GO" id="GO:0008270">
    <property type="term" value="F:zinc ion binding"/>
    <property type="evidence" value="ECO:0007669"/>
    <property type="project" value="TreeGrafter"/>
</dbReference>
<dbReference type="InterPro" id="IPR042097">
    <property type="entry name" value="Aminopeptidase_N-like_N_sf"/>
</dbReference>
<keyword evidence="1" id="KW-0031">Aminopeptidase</keyword>
<feature type="transmembrane region" description="Helical" evidence="2">
    <location>
        <begin position="7"/>
        <end position="29"/>
    </location>
</feature>
<evidence type="ECO:0000256" key="1">
    <source>
        <dbReference type="ARBA" id="ARBA00022438"/>
    </source>
</evidence>
<organism evidence="4">
    <name type="scientific">Cacopsylla melanoneura</name>
    <dbReference type="NCBI Taxonomy" id="428564"/>
    <lineage>
        <taxon>Eukaryota</taxon>
        <taxon>Metazoa</taxon>
        <taxon>Ecdysozoa</taxon>
        <taxon>Arthropoda</taxon>
        <taxon>Hexapoda</taxon>
        <taxon>Insecta</taxon>
        <taxon>Pterygota</taxon>
        <taxon>Neoptera</taxon>
        <taxon>Paraneoptera</taxon>
        <taxon>Hemiptera</taxon>
        <taxon>Sternorrhyncha</taxon>
        <taxon>Psylloidea</taxon>
        <taxon>Psyllidae</taxon>
        <taxon>Psyllinae</taxon>
        <taxon>Cacopsylla</taxon>
    </lineage>
</organism>
<dbReference type="InterPro" id="IPR045357">
    <property type="entry name" value="Aminopeptidase_N-like_N"/>
</dbReference>
<dbReference type="GO" id="GO:0005737">
    <property type="term" value="C:cytoplasm"/>
    <property type="evidence" value="ECO:0007669"/>
    <property type="project" value="TreeGrafter"/>
</dbReference>
<proteinExistence type="predicted"/>
<dbReference type="AlphaFoldDB" id="A0A8D8V5Z4"/>
<accession>A0A8D8V5Z4</accession>
<dbReference type="GO" id="GO:0070006">
    <property type="term" value="F:metalloaminopeptidase activity"/>
    <property type="evidence" value="ECO:0007669"/>
    <property type="project" value="TreeGrafter"/>
</dbReference>
<dbReference type="GO" id="GO:0016020">
    <property type="term" value="C:membrane"/>
    <property type="evidence" value="ECO:0007669"/>
    <property type="project" value="TreeGrafter"/>
</dbReference>
<dbReference type="InterPro" id="IPR050344">
    <property type="entry name" value="Peptidase_M1_aminopeptidases"/>
</dbReference>
<evidence type="ECO:0000256" key="2">
    <source>
        <dbReference type="SAM" id="Phobius"/>
    </source>
</evidence>
<dbReference type="Pfam" id="PF17900">
    <property type="entry name" value="Peptidase_M1_N"/>
    <property type="match status" value="1"/>
</dbReference>
<keyword evidence="2" id="KW-0812">Transmembrane</keyword>
<dbReference type="GO" id="GO:0005615">
    <property type="term" value="C:extracellular space"/>
    <property type="evidence" value="ECO:0007669"/>
    <property type="project" value="TreeGrafter"/>
</dbReference>
<keyword evidence="2" id="KW-1133">Transmembrane helix</keyword>
<dbReference type="GO" id="GO:0042277">
    <property type="term" value="F:peptide binding"/>
    <property type="evidence" value="ECO:0007669"/>
    <property type="project" value="TreeGrafter"/>
</dbReference>
<dbReference type="SUPFAM" id="SSF63737">
    <property type="entry name" value="Leukotriene A4 hydrolase N-terminal domain"/>
    <property type="match status" value="1"/>
</dbReference>
<dbReference type="EMBL" id="HBUF01359186">
    <property type="protein sequence ID" value="CAG6719646.1"/>
    <property type="molecule type" value="Transcribed_RNA"/>
</dbReference>
<evidence type="ECO:0000313" key="4">
    <source>
        <dbReference type="EMBL" id="CAG6719646.1"/>
    </source>
</evidence>
<reference evidence="4" key="1">
    <citation type="submission" date="2021-05" db="EMBL/GenBank/DDBJ databases">
        <authorList>
            <person name="Alioto T."/>
            <person name="Alioto T."/>
            <person name="Gomez Garrido J."/>
        </authorList>
    </citation>
    <scope>NUCLEOTIDE SEQUENCE</scope>
</reference>
<protein>
    <recommendedName>
        <fullName evidence="3">Aminopeptidase N-like N-terminal domain-containing protein</fullName>
    </recommendedName>
</protein>